<organism evidence="1 2">
    <name type="scientific">Dokdonia ponticola</name>
    <dbReference type="NCBI Taxonomy" id="2041041"/>
    <lineage>
        <taxon>Bacteria</taxon>
        <taxon>Pseudomonadati</taxon>
        <taxon>Bacteroidota</taxon>
        <taxon>Flavobacteriia</taxon>
        <taxon>Flavobacteriales</taxon>
        <taxon>Flavobacteriaceae</taxon>
        <taxon>Dokdonia</taxon>
    </lineage>
</organism>
<comment type="caution">
    <text evidence="1">The sequence shown here is derived from an EMBL/GenBank/DDBJ whole genome shotgun (WGS) entry which is preliminary data.</text>
</comment>
<accession>A0ABV9HRC0</accession>
<protein>
    <recommendedName>
        <fullName evidence="3">DUF1735 domain-containing protein</fullName>
    </recommendedName>
</protein>
<gene>
    <name evidence="1" type="ORF">ACFO3O_02220</name>
</gene>
<dbReference type="Proteomes" id="UP001596043">
    <property type="component" value="Unassembled WGS sequence"/>
</dbReference>
<dbReference type="EMBL" id="JBHSFV010000001">
    <property type="protein sequence ID" value="MFC4632702.1"/>
    <property type="molecule type" value="Genomic_DNA"/>
</dbReference>
<keyword evidence="2" id="KW-1185">Reference proteome</keyword>
<name>A0ABV9HRC0_9FLAO</name>
<dbReference type="RefSeq" id="WP_379976903.1">
    <property type="nucleotide sequence ID" value="NZ_JBHSFV010000001.1"/>
</dbReference>
<dbReference type="PROSITE" id="PS51257">
    <property type="entry name" value="PROKAR_LIPOPROTEIN"/>
    <property type="match status" value="1"/>
</dbReference>
<sequence length="322" mass="34740">MNFRKLLFTAFAGCILFSCDSDDKVTNVVQDNVETGAVLRTVEIVENSIPIAIENGQTIISGEARLSIIIEEQDENEGALLESVDVYTTFSDGSPDTGDTSMAVTEEVFLGNIPASLFTAGPFGLPRLEFTLDGSELVSAVNLTPDALFGGDTFTTRFALNLTDGRTFSSDNAGGIITAGFFNSPFQYITPVVCNLDTNSFVGNYLIEEITPYVDGPTFADGSVVEVSVGDTDTERVFFTPNYPDYCTTPNDFKLLFVCGEIIIPIQESNCACSSGADFFGPTDAPANYDANDDTVFFVTFLNDVQNDCGPPAITTYQFTKQ</sequence>
<proteinExistence type="predicted"/>
<evidence type="ECO:0000313" key="2">
    <source>
        <dbReference type="Proteomes" id="UP001596043"/>
    </source>
</evidence>
<evidence type="ECO:0008006" key="3">
    <source>
        <dbReference type="Google" id="ProtNLM"/>
    </source>
</evidence>
<evidence type="ECO:0000313" key="1">
    <source>
        <dbReference type="EMBL" id="MFC4632702.1"/>
    </source>
</evidence>
<reference evidence="2" key="1">
    <citation type="journal article" date="2019" name="Int. J. Syst. Evol. Microbiol.">
        <title>The Global Catalogue of Microorganisms (GCM) 10K type strain sequencing project: providing services to taxonomists for standard genome sequencing and annotation.</title>
        <authorList>
            <consortium name="The Broad Institute Genomics Platform"/>
            <consortium name="The Broad Institute Genome Sequencing Center for Infectious Disease"/>
            <person name="Wu L."/>
            <person name="Ma J."/>
        </authorList>
    </citation>
    <scope>NUCLEOTIDE SEQUENCE [LARGE SCALE GENOMIC DNA]</scope>
    <source>
        <strain evidence="2">YJ-61-S</strain>
    </source>
</reference>